<evidence type="ECO:0000313" key="1">
    <source>
        <dbReference type="EMBL" id="MPC25113.1"/>
    </source>
</evidence>
<protein>
    <submittedName>
        <fullName evidence="1">Uncharacterized protein</fullName>
    </submittedName>
</protein>
<name>A0A5B7DVT3_PORTR</name>
<organism evidence="1 2">
    <name type="scientific">Portunus trituberculatus</name>
    <name type="common">Swimming crab</name>
    <name type="synonym">Neptunus trituberculatus</name>
    <dbReference type="NCBI Taxonomy" id="210409"/>
    <lineage>
        <taxon>Eukaryota</taxon>
        <taxon>Metazoa</taxon>
        <taxon>Ecdysozoa</taxon>
        <taxon>Arthropoda</taxon>
        <taxon>Crustacea</taxon>
        <taxon>Multicrustacea</taxon>
        <taxon>Malacostraca</taxon>
        <taxon>Eumalacostraca</taxon>
        <taxon>Eucarida</taxon>
        <taxon>Decapoda</taxon>
        <taxon>Pleocyemata</taxon>
        <taxon>Brachyura</taxon>
        <taxon>Eubrachyura</taxon>
        <taxon>Portunoidea</taxon>
        <taxon>Portunidae</taxon>
        <taxon>Portuninae</taxon>
        <taxon>Portunus</taxon>
    </lineage>
</organism>
<gene>
    <name evidence="1" type="ORF">E2C01_018214</name>
</gene>
<dbReference type="EMBL" id="VSRR010001418">
    <property type="protein sequence ID" value="MPC25113.1"/>
    <property type="molecule type" value="Genomic_DNA"/>
</dbReference>
<proteinExistence type="predicted"/>
<evidence type="ECO:0000313" key="2">
    <source>
        <dbReference type="Proteomes" id="UP000324222"/>
    </source>
</evidence>
<comment type="caution">
    <text evidence="1">The sequence shown here is derived from an EMBL/GenBank/DDBJ whole genome shotgun (WGS) entry which is preliminary data.</text>
</comment>
<reference evidence="1 2" key="1">
    <citation type="submission" date="2019-05" db="EMBL/GenBank/DDBJ databases">
        <title>Another draft genome of Portunus trituberculatus and its Hox gene families provides insights of decapod evolution.</title>
        <authorList>
            <person name="Jeong J.-H."/>
            <person name="Song I."/>
            <person name="Kim S."/>
            <person name="Choi T."/>
            <person name="Kim D."/>
            <person name="Ryu S."/>
            <person name="Kim W."/>
        </authorList>
    </citation>
    <scope>NUCLEOTIDE SEQUENCE [LARGE SCALE GENOMIC DNA]</scope>
    <source>
        <tissue evidence="1">Muscle</tissue>
    </source>
</reference>
<accession>A0A5B7DVT3</accession>
<keyword evidence="2" id="KW-1185">Reference proteome</keyword>
<dbReference type="AlphaFoldDB" id="A0A5B7DVT3"/>
<sequence length="129" mass="14464">MLGVSPRIVQEGTSHLTCIMLPHLIHRKQHQVAVNIPKKETNTLNSIAYAFKSAFYGQTHYYKNNESPPAYWTAELAPMAPGWWVCCSSLRAYEQSPYKKRSVEAISEDHTLTVSPLDSQDVCLAAGQL</sequence>
<dbReference type="Proteomes" id="UP000324222">
    <property type="component" value="Unassembled WGS sequence"/>
</dbReference>